<accession>A0AA88JAC3</accession>
<evidence type="ECO:0000313" key="2">
    <source>
        <dbReference type="Proteomes" id="UP001187192"/>
    </source>
</evidence>
<reference evidence="1" key="1">
    <citation type="submission" date="2023-07" db="EMBL/GenBank/DDBJ databases">
        <title>draft genome sequence of fig (Ficus carica).</title>
        <authorList>
            <person name="Takahashi T."/>
            <person name="Nishimura K."/>
        </authorList>
    </citation>
    <scope>NUCLEOTIDE SEQUENCE</scope>
</reference>
<proteinExistence type="predicted"/>
<sequence length="79" mass="8365">MTTPKVDTFLTGLAGSGQAGLENQQVQVVLAGFRDRPDRSQSGRFGKPTSARKNRTALVLALALPDRSCRSGIFFSGPG</sequence>
<dbReference type="AlphaFoldDB" id="A0AA88JAC3"/>
<gene>
    <name evidence="1" type="ORF">TIFTF001_036106</name>
</gene>
<evidence type="ECO:0000313" key="1">
    <source>
        <dbReference type="EMBL" id="GMN67039.1"/>
    </source>
</evidence>
<protein>
    <submittedName>
        <fullName evidence="1">Uncharacterized protein</fullName>
    </submittedName>
</protein>
<comment type="caution">
    <text evidence="1">The sequence shown here is derived from an EMBL/GenBank/DDBJ whole genome shotgun (WGS) entry which is preliminary data.</text>
</comment>
<name>A0AA88JAC3_FICCA</name>
<keyword evidence="2" id="KW-1185">Reference proteome</keyword>
<organism evidence="1 2">
    <name type="scientific">Ficus carica</name>
    <name type="common">Common fig</name>
    <dbReference type="NCBI Taxonomy" id="3494"/>
    <lineage>
        <taxon>Eukaryota</taxon>
        <taxon>Viridiplantae</taxon>
        <taxon>Streptophyta</taxon>
        <taxon>Embryophyta</taxon>
        <taxon>Tracheophyta</taxon>
        <taxon>Spermatophyta</taxon>
        <taxon>Magnoliopsida</taxon>
        <taxon>eudicotyledons</taxon>
        <taxon>Gunneridae</taxon>
        <taxon>Pentapetalae</taxon>
        <taxon>rosids</taxon>
        <taxon>fabids</taxon>
        <taxon>Rosales</taxon>
        <taxon>Moraceae</taxon>
        <taxon>Ficeae</taxon>
        <taxon>Ficus</taxon>
    </lineage>
</organism>
<dbReference type="Proteomes" id="UP001187192">
    <property type="component" value="Unassembled WGS sequence"/>
</dbReference>
<dbReference type="EMBL" id="BTGU01000398">
    <property type="protein sequence ID" value="GMN67039.1"/>
    <property type="molecule type" value="Genomic_DNA"/>
</dbReference>